<comment type="caution">
    <text evidence="3">The sequence shown here is derived from an EMBL/GenBank/DDBJ whole genome shotgun (WGS) entry which is preliminary data.</text>
</comment>
<keyword evidence="4" id="KW-1185">Reference proteome</keyword>
<evidence type="ECO:0000313" key="4">
    <source>
        <dbReference type="Proteomes" id="UP000053372"/>
    </source>
</evidence>
<feature type="signal peptide" evidence="1">
    <location>
        <begin position="1"/>
        <end position="28"/>
    </location>
</feature>
<dbReference type="EMBL" id="LMTZ01000150">
    <property type="protein sequence ID" value="KST62813.1"/>
    <property type="molecule type" value="Genomic_DNA"/>
</dbReference>
<organism evidence="3 4">
    <name type="scientific">Mastigocoleus testarum BC008</name>
    <dbReference type="NCBI Taxonomy" id="371196"/>
    <lineage>
        <taxon>Bacteria</taxon>
        <taxon>Bacillati</taxon>
        <taxon>Cyanobacteriota</taxon>
        <taxon>Cyanophyceae</taxon>
        <taxon>Nostocales</taxon>
        <taxon>Hapalosiphonaceae</taxon>
        <taxon>Mastigocoleus</taxon>
    </lineage>
</organism>
<dbReference type="EMBL" id="LMTZ01000112">
    <property type="protein sequence ID" value="KST65094.1"/>
    <property type="molecule type" value="Genomic_DNA"/>
</dbReference>
<protein>
    <submittedName>
        <fullName evidence="3">PEP-CTERM domain protein</fullName>
    </submittedName>
</protein>
<dbReference type="Proteomes" id="UP000053372">
    <property type="component" value="Unassembled WGS sequence"/>
</dbReference>
<dbReference type="InterPro" id="IPR013424">
    <property type="entry name" value="Ice-binding_C"/>
</dbReference>
<sequence>MKSAVKKLLLATSIAAGMGGMFSAPALADSLKSAEIGGSAPTDYYVYDSDGTNTSNNDDKTLKNVQKALGGNTKNPGGNVELAADSEKVGFDFSKNTTLMGQIGGQDITLSSLTYDDWMSKDASGMSFAQRWFDEALIANGFGSLLQIDSFNKFIAYRTGLSMFMNEGGLQRFSDPNISYVNQDSSTGLISIGLAGHFDATDMLMSSLNSTPFGGLVNSFRNGSGPIQASEVVKVTYNGATKFLYSFEATKSGLFEKGDGVSHNGNYEVTLNGVKPTAVPEPSVMLGLLTVAGMVVSQHKMKKA</sequence>
<proteinExistence type="predicted"/>
<gene>
    <name evidence="2" type="ORF">BC008_10850</name>
    <name evidence="3" type="ORF">BC008_20020</name>
</gene>
<evidence type="ECO:0000256" key="1">
    <source>
        <dbReference type="SAM" id="SignalP"/>
    </source>
</evidence>
<dbReference type="AlphaFoldDB" id="A0A0V7ZLD4"/>
<dbReference type="RefSeq" id="WP_027846941.1">
    <property type="nucleotide sequence ID" value="NZ_LMTZ01000112.1"/>
</dbReference>
<dbReference type="NCBIfam" id="NF038130">
    <property type="entry name" value="PEP_NF038130"/>
    <property type="match status" value="1"/>
</dbReference>
<evidence type="ECO:0000313" key="2">
    <source>
        <dbReference type="EMBL" id="KST62813.1"/>
    </source>
</evidence>
<accession>A0A0V7ZLD4</accession>
<reference evidence="3 4" key="1">
    <citation type="journal article" date="2015" name="Genome Announc.">
        <title>Draft Genome of the Euendolithic (true boring) Cyanobacterium Mastigocoleus testarum strain BC008.</title>
        <authorList>
            <person name="Guida B.S."/>
            <person name="Garcia-Pichel F."/>
        </authorList>
    </citation>
    <scope>NUCLEOTIDE SEQUENCE [LARGE SCALE GENOMIC DNA]</scope>
    <source>
        <strain evidence="3 4">BC008</strain>
    </source>
</reference>
<dbReference type="OrthoDB" id="480511at2"/>
<keyword evidence="1" id="KW-0732">Signal</keyword>
<evidence type="ECO:0000313" key="3">
    <source>
        <dbReference type="EMBL" id="KST65094.1"/>
    </source>
</evidence>
<name>A0A0V7ZLD4_9CYAN</name>
<dbReference type="NCBIfam" id="TIGR02595">
    <property type="entry name" value="PEP_CTERM"/>
    <property type="match status" value="1"/>
</dbReference>
<feature type="chain" id="PRO_5007439027" evidence="1">
    <location>
        <begin position="29"/>
        <end position="304"/>
    </location>
</feature>